<dbReference type="Proteomes" id="UP000838412">
    <property type="component" value="Chromosome 10"/>
</dbReference>
<feature type="signal peptide" evidence="7">
    <location>
        <begin position="1"/>
        <end position="23"/>
    </location>
</feature>
<evidence type="ECO:0000259" key="8">
    <source>
        <dbReference type="Pfam" id="PF06607"/>
    </source>
</evidence>
<evidence type="ECO:0000313" key="10">
    <source>
        <dbReference type="Proteomes" id="UP000838412"/>
    </source>
</evidence>
<protein>
    <submittedName>
        <fullName evidence="9">Hypp5502 protein</fullName>
    </submittedName>
</protein>
<dbReference type="Gene3D" id="2.10.80.10">
    <property type="entry name" value="Lipase, subunit A"/>
    <property type="match status" value="1"/>
</dbReference>
<reference evidence="9" key="1">
    <citation type="submission" date="2022-01" db="EMBL/GenBank/DDBJ databases">
        <authorList>
            <person name="Braso-Vives M."/>
        </authorList>
    </citation>
    <scope>NUCLEOTIDE SEQUENCE</scope>
</reference>
<dbReference type="InterPro" id="IPR009523">
    <property type="entry name" value="Prokineticin"/>
</dbReference>
<comment type="similarity">
    <text evidence="2">Belongs to the AVIT (prokineticin) family.</text>
</comment>
<evidence type="ECO:0000256" key="2">
    <source>
        <dbReference type="ARBA" id="ARBA00006999"/>
    </source>
</evidence>
<keyword evidence="7" id="KW-0732">Signal</keyword>
<keyword evidence="4" id="KW-0800">Toxin</keyword>
<evidence type="ECO:0000256" key="6">
    <source>
        <dbReference type="ARBA" id="ARBA00023259"/>
    </source>
</evidence>
<evidence type="ECO:0000313" key="9">
    <source>
        <dbReference type="EMBL" id="CAH1238023.1"/>
    </source>
</evidence>
<keyword evidence="3" id="KW-0964">Secreted</keyword>
<accession>A0A8J9VPW1</accession>
<evidence type="ECO:0000256" key="3">
    <source>
        <dbReference type="ARBA" id="ARBA00022525"/>
    </source>
</evidence>
<dbReference type="PANTHER" id="PTHR18821">
    <property type="entry name" value="PROKINETICIN"/>
    <property type="match status" value="1"/>
</dbReference>
<organism evidence="9 10">
    <name type="scientific">Branchiostoma lanceolatum</name>
    <name type="common">Common lancelet</name>
    <name type="synonym">Amphioxus lanceolatum</name>
    <dbReference type="NCBI Taxonomy" id="7740"/>
    <lineage>
        <taxon>Eukaryota</taxon>
        <taxon>Metazoa</taxon>
        <taxon>Chordata</taxon>
        <taxon>Cephalochordata</taxon>
        <taxon>Leptocardii</taxon>
        <taxon>Amphioxiformes</taxon>
        <taxon>Branchiostomatidae</taxon>
        <taxon>Branchiostoma</taxon>
    </lineage>
</organism>
<dbReference type="InterPro" id="IPR023569">
    <property type="entry name" value="Prokineticin_domain"/>
</dbReference>
<dbReference type="SUPFAM" id="SSF57190">
    <property type="entry name" value="Colipase-like"/>
    <property type="match status" value="1"/>
</dbReference>
<proteinExistence type="inferred from homology"/>
<name>A0A8J9VPW1_BRALA</name>
<sequence>MLRCGLVVIFLVGLPLNFLRCEAGMAIVGVCTSDEDCIAARGGGCCVKWNPGSAIRVCKDMGSKGNACHVSGNVLPYPFPGNRVYWRCPCREGLTCKADGEAREGICGAGNAKRSGLWKRPAQQAGMFDRLSALMTEVIEDYMDN</sequence>
<dbReference type="AlphaFoldDB" id="A0A8J9VPW1"/>
<feature type="domain" description="Prokineticin" evidence="8">
    <location>
        <begin position="14"/>
        <end position="98"/>
    </location>
</feature>
<dbReference type="PANTHER" id="PTHR18821:SF2">
    <property type="entry name" value="DICKKOPF-RELATED PROTEIN 3-LIKE"/>
    <property type="match status" value="1"/>
</dbReference>
<dbReference type="FunFam" id="2.10.80.10:FF:000007">
    <property type="entry name" value="Uncharacterized protein"/>
    <property type="match status" value="1"/>
</dbReference>
<comment type="subcellular location">
    <subcellularLocation>
        <location evidence="1">Secreted</location>
    </subcellularLocation>
</comment>
<evidence type="ECO:0000256" key="7">
    <source>
        <dbReference type="SAM" id="SignalP"/>
    </source>
</evidence>
<dbReference type="OrthoDB" id="6428169at2759"/>
<keyword evidence="6" id="KW-1213">G-protein coupled receptor impairing toxin</keyword>
<evidence type="ECO:0000256" key="4">
    <source>
        <dbReference type="ARBA" id="ARBA00022656"/>
    </source>
</evidence>
<dbReference type="Pfam" id="PF06607">
    <property type="entry name" value="Prokineticin"/>
    <property type="match status" value="1"/>
</dbReference>
<gene>
    <name evidence="9" type="primary">Hypp5502</name>
    <name evidence="9" type="ORF">BLAG_LOCUS2783</name>
</gene>
<dbReference type="GO" id="GO:0090729">
    <property type="term" value="F:toxin activity"/>
    <property type="evidence" value="ECO:0007669"/>
    <property type="project" value="UniProtKB-KW"/>
</dbReference>
<dbReference type="EMBL" id="OV696695">
    <property type="protein sequence ID" value="CAH1238023.1"/>
    <property type="molecule type" value="Genomic_DNA"/>
</dbReference>
<keyword evidence="5" id="KW-1015">Disulfide bond</keyword>
<keyword evidence="10" id="KW-1185">Reference proteome</keyword>
<evidence type="ECO:0000256" key="5">
    <source>
        <dbReference type="ARBA" id="ARBA00023157"/>
    </source>
</evidence>
<dbReference type="GO" id="GO:0005576">
    <property type="term" value="C:extracellular region"/>
    <property type="evidence" value="ECO:0007669"/>
    <property type="project" value="UniProtKB-SubCell"/>
</dbReference>
<evidence type="ECO:0000256" key="1">
    <source>
        <dbReference type="ARBA" id="ARBA00004613"/>
    </source>
</evidence>
<feature type="chain" id="PRO_5035469518" evidence="7">
    <location>
        <begin position="24"/>
        <end position="145"/>
    </location>
</feature>